<dbReference type="RefSeq" id="WP_071164650.1">
    <property type="nucleotide sequence ID" value="NZ_CP017812.1"/>
</dbReference>
<proteinExistence type="inferred from homology"/>
<sequence>MRSPALIPVTLTAALAASALVYVGLDIADVAPGILTTQPAAQADPPPAPPAADDLGPKDPVDLAAAKKAPLPNQDKLKAALAELEKTVKAAKGRLGVQISDLATGKSQLSFHAGDAITPASTTKLYTSTAVLANLDVNKRFQTATYVKNGTVYLKSDGDLMLAPDKGDKHSTMGYAGLGDLAQQTAKALRGKYDSVEVKVDDTAITGPERNPVWGPQDTQNYAGNVTDMAIYQGRPDPNVPKGFNQNPQAEAASKFAAALKNAGINVRGQVGFEKVPDGADELAKVQSDTWAKQLQYLGKTSDNTLSEQFCRILAAKLGAPANFAPAAAAMTKNLADAGVDMKNVKLNDCSGLNADNKTTAASLVSLLRHDLTGKDRKLYGIVDDLPVAAWDGTLGNRQIDTASAGQVRAKTGSLSGVRSLAGIARTNAGRDLVFAVLIDNCEPGAVHIVRNAIDKFMAQVVEA</sequence>
<dbReference type="NCBIfam" id="TIGR00666">
    <property type="entry name" value="PBP4"/>
    <property type="match status" value="1"/>
</dbReference>
<dbReference type="STRING" id="1912795.BK816_07670"/>
<evidence type="ECO:0000256" key="2">
    <source>
        <dbReference type="ARBA" id="ARBA00022801"/>
    </source>
</evidence>
<evidence type="ECO:0000313" key="5">
    <source>
        <dbReference type="Proteomes" id="UP000176288"/>
    </source>
</evidence>
<evidence type="ECO:0000313" key="4">
    <source>
        <dbReference type="EMBL" id="AOZ73187.1"/>
    </source>
</evidence>
<keyword evidence="4" id="KW-0121">Carboxypeptidase</keyword>
<dbReference type="GO" id="GO:0004185">
    <property type="term" value="F:serine-type carboxypeptidase activity"/>
    <property type="evidence" value="ECO:0007669"/>
    <property type="project" value="InterPro"/>
</dbReference>
<organism evidence="4 5">
    <name type="scientific">Boudabousia tangfeifanii</name>
    <dbReference type="NCBI Taxonomy" id="1912795"/>
    <lineage>
        <taxon>Bacteria</taxon>
        <taxon>Bacillati</taxon>
        <taxon>Actinomycetota</taxon>
        <taxon>Actinomycetes</taxon>
        <taxon>Actinomycetales</taxon>
        <taxon>Actinomycetaceae</taxon>
        <taxon>Boudabousia</taxon>
    </lineage>
</organism>
<keyword evidence="2" id="KW-0378">Hydrolase</keyword>
<dbReference type="PRINTS" id="PR00922">
    <property type="entry name" value="DADACBPTASE3"/>
</dbReference>
<dbReference type="GO" id="GO:0000270">
    <property type="term" value="P:peptidoglycan metabolic process"/>
    <property type="evidence" value="ECO:0007669"/>
    <property type="project" value="TreeGrafter"/>
</dbReference>
<comment type="similarity">
    <text evidence="1">Belongs to the peptidase S13 family.</text>
</comment>
<dbReference type="InterPro" id="IPR012338">
    <property type="entry name" value="Beta-lactam/transpept-like"/>
</dbReference>
<reference evidence="4 5" key="1">
    <citation type="submission" date="2016-10" db="EMBL/GenBank/DDBJ databases">
        <title>Actinomyces aegypiusis sp. nov., isolated from the Aegypius monachus in Qinghai Tibet Plateau China.</title>
        <authorList>
            <person name="Wang Y."/>
        </authorList>
    </citation>
    <scope>NUCLEOTIDE SEQUENCE [LARGE SCALE GENOMIC DNA]</scope>
    <source>
        <strain evidence="4 5">VUL4_3</strain>
    </source>
</reference>
<keyword evidence="4" id="KW-0645">Protease</keyword>
<dbReference type="InterPro" id="IPR000667">
    <property type="entry name" value="Peptidase_S13"/>
</dbReference>
<feature type="region of interest" description="Disordered" evidence="3">
    <location>
        <begin position="38"/>
        <end position="61"/>
    </location>
</feature>
<keyword evidence="5" id="KW-1185">Reference proteome</keyword>
<dbReference type="SUPFAM" id="SSF56601">
    <property type="entry name" value="beta-lactamase/transpeptidase-like"/>
    <property type="match status" value="1"/>
</dbReference>
<protein>
    <submittedName>
        <fullName evidence="4">D-alanyl-D-alanine carboxypeptidase/D-alanyl-D-alanine-endopeptidase</fullName>
    </submittedName>
</protein>
<dbReference type="GO" id="GO:0006508">
    <property type="term" value="P:proteolysis"/>
    <property type="evidence" value="ECO:0007669"/>
    <property type="project" value="InterPro"/>
</dbReference>
<dbReference type="AlphaFoldDB" id="A0A1D9MLL0"/>
<dbReference type="Proteomes" id="UP000176288">
    <property type="component" value="Chromosome"/>
</dbReference>
<evidence type="ECO:0000256" key="1">
    <source>
        <dbReference type="ARBA" id="ARBA00006096"/>
    </source>
</evidence>
<dbReference type="PANTHER" id="PTHR30023">
    <property type="entry name" value="D-ALANYL-D-ALANINE CARBOXYPEPTIDASE"/>
    <property type="match status" value="1"/>
</dbReference>
<dbReference type="EMBL" id="CP017812">
    <property type="protein sequence ID" value="AOZ73187.1"/>
    <property type="molecule type" value="Genomic_DNA"/>
</dbReference>
<dbReference type="PANTHER" id="PTHR30023:SF0">
    <property type="entry name" value="PENICILLIN-SENSITIVE CARBOXYPEPTIDASE A"/>
    <property type="match status" value="1"/>
</dbReference>
<name>A0A1D9MLL0_9ACTO</name>
<dbReference type="Pfam" id="PF02113">
    <property type="entry name" value="Peptidase_S13"/>
    <property type="match status" value="2"/>
</dbReference>
<dbReference type="Gene3D" id="3.40.710.10">
    <property type="entry name" value="DD-peptidase/beta-lactamase superfamily"/>
    <property type="match status" value="2"/>
</dbReference>
<gene>
    <name evidence="4" type="ORF">BK816_07670</name>
</gene>
<dbReference type="KEGG" id="avu:BK816_07670"/>
<accession>A0A1D9MLL0</accession>
<evidence type="ECO:0000256" key="3">
    <source>
        <dbReference type="SAM" id="MobiDB-lite"/>
    </source>
</evidence>